<dbReference type="PANTHER" id="PTHR33116">
    <property type="entry name" value="REVERSE TRANSCRIPTASE ZINC-BINDING DOMAIN-CONTAINING PROTEIN-RELATED-RELATED"/>
    <property type="match status" value="1"/>
</dbReference>
<sequence>MFQWPGIFRESRQQDASFQELAYLLRESSLSDDSEVLQANIWIQRRHHDVGDIKRWSLTGNGIFSVKSFYNFLNDGGLRCDVSGFFLENSCPSKINIFNWLACKNKILTLENLEFRRCNKLPTATCVMCHSAIESVDHLFIHCSFAREVWMYFVNILNLPKPPSSFSLIWVLWRGTVRPSSRIYVDLVVKALAWNIWLARNDRIFNNKIASARCLIMNIDRMLLSWFDALADNVKGKIDETMSTVKRSLEFLGQRG</sequence>
<evidence type="ECO:0000313" key="3">
    <source>
        <dbReference type="RefSeq" id="XP_039130839.1"/>
    </source>
</evidence>
<evidence type="ECO:0000313" key="2">
    <source>
        <dbReference type="Proteomes" id="UP001515500"/>
    </source>
</evidence>
<organism evidence="2 3">
    <name type="scientific">Dioscorea cayennensis subsp. rotundata</name>
    <name type="common">White Guinea yam</name>
    <name type="synonym">Dioscorea rotundata</name>
    <dbReference type="NCBI Taxonomy" id="55577"/>
    <lineage>
        <taxon>Eukaryota</taxon>
        <taxon>Viridiplantae</taxon>
        <taxon>Streptophyta</taxon>
        <taxon>Embryophyta</taxon>
        <taxon>Tracheophyta</taxon>
        <taxon>Spermatophyta</taxon>
        <taxon>Magnoliopsida</taxon>
        <taxon>Liliopsida</taxon>
        <taxon>Dioscoreales</taxon>
        <taxon>Dioscoreaceae</taxon>
        <taxon>Dioscorea</taxon>
    </lineage>
</organism>
<feature type="domain" description="Reverse transcriptase zinc-binding" evidence="1">
    <location>
        <begin position="64"/>
        <end position="150"/>
    </location>
</feature>
<proteinExistence type="predicted"/>
<gene>
    <name evidence="3" type="primary">LOC120267212</name>
</gene>
<dbReference type="GeneID" id="120267212"/>
<dbReference type="Pfam" id="PF13966">
    <property type="entry name" value="zf-RVT"/>
    <property type="match status" value="1"/>
</dbReference>
<accession>A0AB40BUQ2</accession>
<keyword evidence="2" id="KW-1185">Reference proteome</keyword>
<protein>
    <submittedName>
        <fullName evidence="3">Uncharacterized protein LOC120267212</fullName>
    </submittedName>
</protein>
<evidence type="ECO:0000259" key="1">
    <source>
        <dbReference type="Pfam" id="PF13966"/>
    </source>
</evidence>
<dbReference type="AlphaFoldDB" id="A0AB40BUQ2"/>
<dbReference type="PANTHER" id="PTHR33116:SF78">
    <property type="entry name" value="OS12G0587133 PROTEIN"/>
    <property type="match status" value="1"/>
</dbReference>
<name>A0AB40BUQ2_DIOCR</name>
<dbReference type="Proteomes" id="UP001515500">
    <property type="component" value="Chromosome 8"/>
</dbReference>
<reference evidence="3" key="1">
    <citation type="submission" date="2025-08" db="UniProtKB">
        <authorList>
            <consortium name="RefSeq"/>
        </authorList>
    </citation>
    <scope>IDENTIFICATION</scope>
</reference>
<dbReference type="RefSeq" id="XP_039130839.1">
    <property type="nucleotide sequence ID" value="XM_039274905.1"/>
</dbReference>
<dbReference type="InterPro" id="IPR026960">
    <property type="entry name" value="RVT-Znf"/>
</dbReference>